<evidence type="ECO:0000256" key="1">
    <source>
        <dbReference type="SAM" id="Coils"/>
    </source>
</evidence>
<sequence length="141" mass="16146">MSSNDTKTRSGTNVRRAKGGEDVEGDKQQRWTREALQNEIIVREAQKDDDAINTDINEAEERVMALKEELKAALKEFDDGKFGQQIKEKKMTWIPGVKNDALYEEIEQLKEGTPEVEQKEEELPRDNRNRAAHAHIVIKVG</sequence>
<name>A0A168M5L2_MUCCL</name>
<comment type="caution">
    <text evidence="3">The sequence shown here is derived from an EMBL/GenBank/DDBJ whole genome shotgun (WGS) entry which is preliminary data.</text>
</comment>
<dbReference type="EMBL" id="AMYB01000003">
    <property type="protein sequence ID" value="OAD04418.1"/>
    <property type="molecule type" value="Genomic_DNA"/>
</dbReference>
<keyword evidence="4" id="KW-1185">Reference proteome</keyword>
<dbReference type="AlphaFoldDB" id="A0A168M5L2"/>
<feature type="compositionally biased region" description="Basic and acidic residues" evidence="2">
    <location>
        <begin position="111"/>
        <end position="129"/>
    </location>
</feature>
<keyword evidence="1" id="KW-0175">Coiled coil</keyword>
<dbReference type="VEuPathDB" id="FungiDB:MUCCIDRAFT_108240"/>
<evidence type="ECO:0000256" key="2">
    <source>
        <dbReference type="SAM" id="MobiDB-lite"/>
    </source>
</evidence>
<feature type="region of interest" description="Disordered" evidence="2">
    <location>
        <begin position="111"/>
        <end position="130"/>
    </location>
</feature>
<gene>
    <name evidence="3" type="ORF">MUCCIDRAFT_108240</name>
</gene>
<evidence type="ECO:0000313" key="4">
    <source>
        <dbReference type="Proteomes" id="UP000077051"/>
    </source>
</evidence>
<feature type="coiled-coil region" evidence="1">
    <location>
        <begin position="42"/>
        <end position="76"/>
    </location>
</feature>
<accession>A0A168M5L2</accession>
<proteinExistence type="predicted"/>
<feature type="compositionally biased region" description="Basic and acidic residues" evidence="2">
    <location>
        <begin position="18"/>
        <end position="32"/>
    </location>
</feature>
<organism evidence="3 4">
    <name type="scientific">Mucor lusitanicus CBS 277.49</name>
    <dbReference type="NCBI Taxonomy" id="747725"/>
    <lineage>
        <taxon>Eukaryota</taxon>
        <taxon>Fungi</taxon>
        <taxon>Fungi incertae sedis</taxon>
        <taxon>Mucoromycota</taxon>
        <taxon>Mucoromycotina</taxon>
        <taxon>Mucoromycetes</taxon>
        <taxon>Mucorales</taxon>
        <taxon>Mucorineae</taxon>
        <taxon>Mucoraceae</taxon>
        <taxon>Mucor</taxon>
    </lineage>
</organism>
<feature type="compositionally biased region" description="Polar residues" evidence="2">
    <location>
        <begin position="1"/>
        <end position="13"/>
    </location>
</feature>
<feature type="region of interest" description="Disordered" evidence="2">
    <location>
        <begin position="1"/>
        <end position="32"/>
    </location>
</feature>
<reference evidence="3 4" key="1">
    <citation type="submission" date="2015-06" db="EMBL/GenBank/DDBJ databases">
        <title>Expansion of signal transduction pathways in fungi by whole-genome duplication.</title>
        <authorList>
            <consortium name="DOE Joint Genome Institute"/>
            <person name="Corrochano L.M."/>
            <person name="Kuo A."/>
            <person name="Marcet-Houben M."/>
            <person name="Polaino S."/>
            <person name="Salamov A."/>
            <person name="Villalobos J.M."/>
            <person name="Alvarez M.I."/>
            <person name="Avalos J."/>
            <person name="Benito E.P."/>
            <person name="Benoit I."/>
            <person name="Burger G."/>
            <person name="Camino L.P."/>
            <person name="Canovas D."/>
            <person name="Cerda-Olmedo E."/>
            <person name="Cheng J.-F."/>
            <person name="Dominguez A."/>
            <person name="Elias M."/>
            <person name="Eslava A.P."/>
            <person name="Glaser F."/>
            <person name="Grimwood J."/>
            <person name="Gutierrez G."/>
            <person name="Heitman J."/>
            <person name="Henrissat B."/>
            <person name="Iturriaga E.A."/>
            <person name="Lang B.F."/>
            <person name="Lavin J.L."/>
            <person name="Lee S."/>
            <person name="Li W."/>
            <person name="Lindquist E."/>
            <person name="Lopez-Garcia S."/>
            <person name="Luque E.M."/>
            <person name="Marcos A.T."/>
            <person name="Martin J."/>
            <person name="Mccluskey K."/>
            <person name="Medina H.R."/>
            <person name="Miralles-Duran A."/>
            <person name="Miyazaki A."/>
            <person name="Munoz-Torres E."/>
            <person name="Oguiza J.A."/>
            <person name="Ohm R."/>
            <person name="Olmedo M."/>
            <person name="Orejas M."/>
            <person name="Ortiz-Castellanos L."/>
            <person name="Pisabarro A.G."/>
            <person name="Rodriguez-Romero J."/>
            <person name="Ruiz-Herrera J."/>
            <person name="Ruiz-Vazquez R."/>
            <person name="Sanz C."/>
            <person name="Schackwitz W."/>
            <person name="Schmutz J."/>
            <person name="Shahriari M."/>
            <person name="Shelest E."/>
            <person name="Silva-Franco F."/>
            <person name="Soanes D."/>
            <person name="Syed K."/>
            <person name="Tagua V.G."/>
            <person name="Talbot N.J."/>
            <person name="Thon M."/>
            <person name="De Vries R.P."/>
            <person name="Wiebenga A."/>
            <person name="Yadav J.S."/>
            <person name="Braun E.L."/>
            <person name="Baker S."/>
            <person name="Garre V."/>
            <person name="Horwitz B."/>
            <person name="Torres-Martinez S."/>
            <person name="Idnurm A."/>
            <person name="Herrera-Estrella A."/>
            <person name="Gabaldon T."/>
            <person name="Grigoriev I.V."/>
        </authorList>
    </citation>
    <scope>NUCLEOTIDE SEQUENCE [LARGE SCALE GENOMIC DNA]</scope>
    <source>
        <strain evidence="3 4">CBS 277.49</strain>
    </source>
</reference>
<dbReference type="Proteomes" id="UP000077051">
    <property type="component" value="Unassembled WGS sequence"/>
</dbReference>
<evidence type="ECO:0000313" key="3">
    <source>
        <dbReference type="EMBL" id="OAD04418.1"/>
    </source>
</evidence>
<protein>
    <submittedName>
        <fullName evidence="3">Uncharacterized protein</fullName>
    </submittedName>
</protein>